<dbReference type="Pfam" id="PF23055">
    <property type="entry name" value="DUF7041"/>
    <property type="match status" value="1"/>
</dbReference>
<dbReference type="EMBL" id="BMAO01027968">
    <property type="protein sequence ID" value="GFR21046.1"/>
    <property type="molecule type" value="Genomic_DNA"/>
</dbReference>
<evidence type="ECO:0000259" key="1">
    <source>
        <dbReference type="Pfam" id="PF23055"/>
    </source>
</evidence>
<dbReference type="InterPro" id="IPR055469">
    <property type="entry name" value="DUF7041"/>
</dbReference>
<dbReference type="Proteomes" id="UP000887116">
    <property type="component" value="Unassembled WGS sequence"/>
</dbReference>
<keyword evidence="3" id="KW-1185">Reference proteome</keyword>
<dbReference type="AlphaFoldDB" id="A0A8X6HBV4"/>
<accession>A0A8X6HBV4</accession>
<evidence type="ECO:0000313" key="2">
    <source>
        <dbReference type="EMBL" id="GFR21046.1"/>
    </source>
</evidence>
<evidence type="ECO:0000313" key="3">
    <source>
        <dbReference type="Proteomes" id="UP000887116"/>
    </source>
</evidence>
<reference evidence="2" key="1">
    <citation type="submission" date="2020-07" db="EMBL/GenBank/DDBJ databases">
        <title>Multicomponent nature underlies the extraordinary mechanical properties of spider dragline silk.</title>
        <authorList>
            <person name="Kono N."/>
            <person name="Nakamura H."/>
            <person name="Mori M."/>
            <person name="Yoshida Y."/>
            <person name="Ohtoshi R."/>
            <person name="Malay A.D."/>
            <person name="Moran D.A.P."/>
            <person name="Tomita M."/>
            <person name="Numata K."/>
            <person name="Arakawa K."/>
        </authorList>
    </citation>
    <scope>NUCLEOTIDE SEQUENCE</scope>
</reference>
<feature type="domain" description="DUF7041" evidence="1">
    <location>
        <begin position="2"/>
        <end position="72"/>
    </location>
</feature>
<name>A0A8X6HBV4_TRICU</name>
<sequence length="79" mass="9531">MFDRTFELRYTKPITYSRKKFSFLNVHPTPEVAIIIRDVIMNHDPLDPYKTASVELIKRRDESSHQEIRKLLIEEELRD</sequence>
<proteinExistence type="predicted"/>
<organism evidence="2 3">
    <name type="scientific">Trichonephila clavata</name>
    <name type="common">Joro spider</name>
    <name type="synonym">Nephila clavata</name>
    <dbReference type="NCBI Taxonomy" id="2740835"/>
    <lineage>
        <taxon>Eukaryota</taxon>
        <taxon>Metazoa</taxon>
        <taxon>Ecdysozoa</taxon>
        <taxon>Arthropoda</taxon>
        <taxon>Chelicerata</taxon>
        <taxon>Arachnida</taxon>
        <taxon>Araneae</taxon>
        <taxon>Araneomorphae</taxon>
        <taxon>Entelegynae</taxon>
        <taxon>Araneoidea</taxon>
        <taxon>Nephilidae</taxon>
        <taxon>Trichonephila</taxon>
    </lineage>
</organism>
<protein>
    <recommendedName>
        <fullName evidence="1">DUF7041 domain-containing protein</fullName>
    </recommendedName>
</protein>
<comment type="caution">
    <text evidence="2">The sequence shown here is derived from an EMBL/GenBank/DDBJ whole genome shotgun (WGS) entry which is preliminary data.</text>
</comment>
<gene>
    <name evidence="2" type="ORF">TNCT_568211</name>
</gene>